<evidence type="ECO:0000313" key="10">
    <source>
        <dbReference type="EMBL" id="RCL41050.1"/>
    </source>
</evidence>
<dbReference type="GO" id="GO:0016020">
    <property type="term" value="C:membrane"/>
    <property type="evidence" value="ECO:0007669"/>
    <property type="project" value="InterPro"/>
</dbReference>
<feature type="binding site" evidence="6">
    <location>
        <position position="510"/>
    </location>
    <ligand>
        <name>chloride</name>
        <dbReference type="ChEBI" id="CHEBI:17996"/>
        <label>1</label>
    </ligand>
</feature>
<dbReference type="EMBL" id="QOPE01000017">
    <property type="protein sequence ID" value="RCL41050.1"/>
    <property type="molecule type" value="Genomic_DNA"/>
</dbReference>
<feature type="binding site" evidence="9">
    <location>
        <position position="374"/>
    </location>
    <ligand>
        <name>Zn(2+)</name>
        <dbReference type="ChEBI" id="CHEBI:29105"/>
        <label>2</label>
        <note>catalytic</note>
    </ligand>
</feature>
<organism evidence="10 11">
    <name type="scientific">SAR86 cluster bacterium</name>
    <dbReference type="NCBI Taxonomy" id="2030880"/>
    <lineage>
        <taxon>Bacteria</taxon>
        <taxon>Pseudomonadati</taxon>
        <taxon>Pseudomonadota</taxon>
        <taxon>Gammaproteobacteria</taxon>
        <taxon>SAR86 cluster</taxon>
    </lineage>
</organism>
<dbReference type="PRINTS" id="PR00791">
    <property type="entry name" value="PEPDIPTASEA"/>
</dbReference>
<dbReference type="AlphaFoldDB" id="A0A368BUP2"/>
<dbReference type="GO" id="GO:0008237">
    <property type="term" value="F:metallopeptidase activity"/>
    <property type="evidence" value="ECO:0007669"/>
    <property type="project" value="InterPro"/>
</dbReference>
<evidence type="ECO:0000256" key="8">
    <source>
        <dbReference type="PIRSR" id="PIRSR601548-4"/>
    </source>
</evidence>
<evidence type="ECO:0000256" key="2">
    <source>
        <dbReference type="ARBA" id="ARBA00023157"/>
    </source>
</evidence>
<keyword evidence="7" id="KW-0479">Metal-binding</keyword>
<dbReference type="PANTHER" id="PTHR10514">
    <property type="entry name" value="ANGIOTENSIN-CONVERTING ENZYME"/>
    <property type="match status" value="1"/>
</dbReference>
<feature type="binding site" evidence="7">
    <location>
        <position position="370"/>
    </location>
    <ligand>
        <name>Zn(2+)</name>
        <dbReference type="ChEBI" id="CHEBI:29105"/>
        <label>1</label>
        <note>catalytic</note>
    </ligand>
</feature>
<dbReference type="PANTHER" id="PTHR10514:SF27">
    <property type="entry name" value="ANGIOTENSIN-CONVERTING ENZYME"/>
    <property type="match status" value="1"/>
</dbReference>
<evidence type="ECO:0000313" key="11">
    <source>
        <dbReference type="Proteomes" id="UP000253307"/>
    </source>
</evidence>
<dbReference type="Proteomes" id="UP000253307">
    <property type="component" value="Unassembled WGS sequence"/>
</dbReference>
<feature type="binding site" evidence="7">
    <location>
        <position position="374"/>
    </location>
    <ligand>
        <name>Zn(2+)</name>
        <dbReference type="ChEBI" id="CHEBI:29105"/>
        <label>1</label>
        <note>catalytic</note>
    </ligand>
</feature>
<evidence type="ECO:0000256" key="7">
    <source>
        <dbReference type="PIRSR" id="PIRSR601548-3"/>
    </source>
</evidence>
<dbReference type="PROSITE" id="PS51257">
    <property type="entry name" value="PROKAR_LIPOPROTEIN"/>
    <property type="match status" value="1"/>
</dbReference>
<evidence type="ECO:0000256" key="6">
    <source>
        <dbReference type="PIRSR" id="PIRSR601548-2"/>
    </source>
</evidence>
<dbReference type="GO" id="GO:0006508">
    <property type="term" value="P:proteolysis"/>
    <property type="evidence" value="ECO:0007669"/>
    <property type="project" value="InterPro"/>
</dbReference>
<evidence type="ECO:0000256" key="4">
    <source>
        <dbReference type="PIRSR" id="PIRSR601548-1"/>
    </source>
</evidence>
<evidence type="ECO:0000256" key="3">
    <source>
        <dbReference type="ARBA" id="ARBA00023180"/>
    </source>
</evidence>
<feature type="binding site" evidence="7">
    <location>
        <position position="398"/>
    </location>
    <ligand>
        <name>Zn(2+)</name>
        <dbReference type="ChEBI" id="CHEBI:29105"/>
        <label>1</label>
        <note>catalytic</note>
    </ligand>
</feature>
<gene>
    <name evidence="10" type="ORF">DBW96_02715</name>
</gene>
<feature type="disulfide bond" evidence="8">
    <location>
        <begin position="139"/>
        <end position="145"/>
    </location>
</feature>
<evidence type="ECO:0000256" key="9">
    <source>
        <dbReference type="PIRSR" id="PIRSR601548-8"/>
    </source>
</evidence>
<dbReference type="SUPFAM" id="SSF55486">
    <property type="entry name" value="Metalloproteases ('zincins'), catalytic domain"/>
    <property type="match status" value="1"/>
</dbReference>
<evidence type="ECO:0000256" key="5">
    <source>
        <dbReference type="PIRSR" id="PIRSR601548-11"/>
    </source>
</evidence>
<reference evidence="10 11" key="1">
    <citation type="journal article" date="2018" name="Microbiome">
        <title>Fine metagenomic profile of the Mediterranean stratified and mixed water columns revealed by assembly and recruitment.</title>
        <authorList>
            <person name="Haro-Moreno J.M."/>
            <person name="Lopez-Perez M."/>
            <person name="De La Torre J.R."/>
            <person name="Picazo A."/>
            <person name="Camacho A."/>
            <person name="Rodriguez-Valera F."/>
        </authorList>
    </citation>
    <scope>NUCLEOTIDE SEQUENCE [LARGE SCALE GENOMIC DNA]</scope>
    <source>
        <strain evidence="10">MED-G82</strain>
    </source>
</reference>
<name>A0A368BUP2_9GAMM</name>
<feature type="active site" description="Proton donor 1" evidence="4">
    <location>
        <position position="501"/>
    </location>
</feature>
<comment type="caution">
    <text evidence="10">The sequence shown here is derived from an EMBL/GenBank/DDBJ whole genome shotgun (WGS) entry which is preliminary data.</text>
</comment>
<dbReference type="InterPro" id="IPR001548">
    <property type="entry name" value="Peptidase_M2"/>
</dbReference>
<proteinExistence type="predicted"/>
<dbReference type="CDD" id="cd06461">
    <property type="entry name" value="M2_ACE"/>
    <property type="match status" value="1"/>
</dbReference>
<feature type="binding site" evidence="6">
    <location>
        <position position="209"/>
    </location>
    <ligand>
        <name>chloride</name>
        <dbReference type="ChEBI" id="CHEBI:17996"/>
        <label>1</label>
    </ligand>
</feature>
<keyword evidence="3" id="KW-0325">Glycoprotein</keyword>
<accession>A0A368BUP2</accession>
<feature type="active site" description="Proton acceptor 1" evidence="4">
    <location>
        <position position="371"/>
    </location>
</feature>
<feature type="disulfide bond" evidence="8">
    <location>
        <begin position="339"/>
        <end position="357"/>
    </location>
</feature>
<evidence type="ECO:0000256" key="1">
    <source>
        <dbReference type="ARBA" id="ARBA00022729"/>
    </source>
</evidence>
<keyword evidence="7" id="KW-0862">Zinc</keyword>
<dbReference type="Pfam" id="PF01401">
    <property type="entry name" value="Peptidase_M2"/>
    <property type="match status" value="1"/>
</dbReference>
<feature type="active site" description="Proton acceptor 2" evidence="5">
    <location>
        <position position="371"/>
    </location>
</feature>
<keyword evidence="1" id="KW-0732">Signal</keyword>
<sequence length="602" mass="68758">MKRFYTFLASLLLIVSCSDTNSSTYTEADALEFLERIEKEDETLGPIASSAYWIGSNFITYDSQKIVSDFGMRLQLLSLERAREAALFNNFELSDSTRRKLDLIKGSFVMPSPYDSELAKELSNISTELEAMYGTGSHCFEDGECYDLEAFENVIDNSRDTDDLLRAWTGWREIGKPMKKKYLRMVEIGNQGAEDLGYSGLLDLWFSKYDMPVEEFQNETERVWQELKPLYDSLQCHVKNKLTEYYGPEIMPGDGTIPANILGNMWGQSWINIYDLVYEPAGEQSAIDLTAIINERNLDEIEMVEIAENFFLSLGFDELSDTFWDRSLFVKPQDRDVVCHASAWNLDSNEDLRIKMCIEKNAEDFTTIHHELGHIFYYQAYNHLPSIFEGGANDGFHEAVGDLLALSITPNYLERIGFISKEEADLANSDPIALLMQQALDGVVGVPWTLMLDRWRGGVFEGTTGEQELNSSWWDLRREYQGITSPAQRPSDAFDPGAKYHIPGNTPYTRYYLARIMQYQFHEALCKKIGFQGPLHECSIYNSKIAGESLRDMLSLGQSVPWQDAFEKITGTRSLSGTSMLNYYMPLKEWLDVQNDGLECGW</sequence>
<feature type="disulfide bond" evidence="8">
    <location>
        <begin position="526"/>
        <end position="538"/>
    </location>
</feature>
<feature type="binding site" evidence="9">
    <location>
        <position position="370"/>
    </location>
    <ligand>
        <name>Zn(2+)</name>
        <dbReference type="ChEBI" id="CHEBI:29105"/>
        <label>2</label>
        <note>catalytic</note>
    </ligand>
</feature>
<feature type="binding site" evidence="9">
    <location>
        <position position="398"/>
    </location>
    <ligand>
        <name>Zn(2+)</name>
        <dbReference type="ChEBI" id="CHEBI:29105"/>
        <label>2</label>
        <note>catalytic</note>
    </ligand>
</feature>
<dbReference type="Gene3D" id="1.10.1370.30">
    <property type="match status" value="1"/>
</dbReference>
<feature type="active site" description="Proton donor 2" evidence="5">
    <location>
        <position position="501"/>
    </location>
</feature>
<protein>
    <submittedName>
        <fullName evidence="10">Peptidase M2 family protein</fullName>
    </submittedName>
</protein>
<dbReference type="PROSITE" id="PS52011">
    <property type="entry name" value="PEPTIDASE_M2"/>
    <property type="match status" value="1"/>
</dbReference>
<keyword evidence="2 8" id="KW-1015">Disulfide bond</keyword>
<dbReference type="GO" id="GO:0008241">
    <property type="term" value="F:peptidyl-dipeptidase activity"/>
    <property type="evidence" value="ECO:0007669"/>
    <property type="project" value="InterPro"/>
</dbReference>